<feature type="transmembrane region" description="Helical" evidence="7">
    <location>
        <begin position="166"/>
        <end position="189"/>
    </location>
</feature>
<dbReference type="InterPro" id="IPR005828">
    <property type="entry name" value="MFS_sugar_transport-like"/>
</dbReference>
<dbReference type="SUPFAM" id="SSF103473">
    <property type="entry name" value="MFS general substrate transporter"/>
    <property type="match status" value="1"/>
</dbReference>
<feature type="transmembrane region" description="Helical" evidence="7">
    <location>
        <begin position="386"/>
        <end position="407"/>
    </location>
</feature>
<dbReference type="PROSITE" id="PS50850">
    <property type="entry name" value="MFS"/>
    <property type="match status" value="1"/>
</dbReference>
<feature type="transmembrane region" description="Helical" evidence="7">
    <location>
        <begin position="414"/>
        <end position="432"/>
    </location>
</feature>
<dbReference type="PANTHER" id="PTHR23511:SF36">
    <property type="entry name" value="EG:BACR7A4.13 PROTEIN-RELATED"/>
    <property type="match status" value="1"/>
</dbReference>
<dbReference type="GO" id="GO:0016020">
    <property type="term" value="C:membrane"/>
    <property type="evidence" value="ECO:0007669"/>
    <property type="project" value="UniProtKB-SubCell"/>
</dbReference>
<feature type="domain" description="Major facilitator superfamily (MFS) profile" evidence="8">
    <location>
        <begin position="42"/>
        <end position="500"/>
    </location>
</feature>
<dbReference type="AlphaFoldDB" id="A0A9P0CCE5"/>
<proteinExistence type="inferred from homology"/>
<reference evidence="9" key="1">
    <citation type="submission" date="2021-12" db="EMBL/GenBank/DDBJ databases">
        <authorList>
            <person name="King R."/>
        </authorList>
    </citation>
    <scope>NUCLEOTIDE SEQUENCE</scope>
</reference>
<dbReference type="EMBL" id="OU893339">
    <property type="protein sequence ID" value="CAH0764157.1"/>
    <property type="molecule type" value="Genomic_DNA"/>
</dbReference>
<dbReference type="OrthoDB" id="6133115at2759"/>
<gene>
    <name evidence="9" type="ORF">DIATSA_LOCUS12778</name>
</gene>
<feature type="transmembrane region" description="Helical" evidence="7">
    <location>
        <begin position="107"/>
        <end position="125"/>
    </location>
</feature>
<feature type="transmembrane region" description="Helical" evidence="7">
    <location>
        <begin position="83"/>
        <end position="100"/>
    </location>
</feature>
<accession>A0A9P0CCE5</accession>
<evidence type="ECO:0000256" key="6">
    <source>
        <dbReference type="ARBA" id="ARBA00023136"/>
    </source>
</evidence>
<keyword evidence="10" id="KW-1185">Reference proteome</keyword>
<name>A0A9P0CCE5_9NEOP</name>
<feature type="transmembrane region" description="Helical" evidence="7">
    <location>
        <begin position="131"/>
        <end position="154"/>
    </location>
</feature>
<protein>
    <recommendedName>
        <fullName evidence="8">Major facilitator superfamily (MFS) profile domain-containing protein</fullName>
    </recommendedName>
</protein>
<dbReference type="GO" id="GO:0022857">
    <property type="term" value="F:transmembrane transporter activity"/>
    <property type="evidence" value="ECO:0007669"/>
    <property type="project" value="InterPro"/>
</dbReference>
<sequence length="500" mass="55502">MIVDMCLISTGNEKDESKPLTPMQEVNAALKECGFGIFHARLLLTSFIGYVAGVLVSTSTSYLLPTAECDLHMDLVQKGLLNAIPYFGMLFSSVIAGFLTDTFGRKIFITTGFIGIFVFTIVSASSQIYNVLIVAKFFEGFLFATSFSAAVTLTSEFCHNGIRDRVLLCQSSFISISQVIIASISWAVLTNDWHLSLFNGGFVLNTWNFYLLIMSLWSLTACLLYTFMPESPKYLVTQNKFDESRAILIKIYKTNTGNSEETFRYKDLWKNSKATIPEESEDKAKSSFAHHLVVGLHNIKPMFRKPLAIYLVLICIMNLFIMLLYNVLRLWFPQVSAIVEHNSFLTPEGQYQDLCGMLDRYTGGLKIVNTTSTDICIPVKSGSETYINSIIIGCVCIIPYFISGVLVNKIGKKPLLIGATLIALAITISLRFANSKIAVVSLFALDLAISQMLMSLNQAVVIEFFPTTTRLVLFIFCCLTLRIGVGNITSADESESSCYG</sequence>
<evidence type="ECO:0000256" key="7">
    <source>
        <dbReference type="SAM" id="Phobius"/>
    </source>
</evidence>
<dbReference type="Gene3D" id="1.20.1250.20">
    <property type="entry name" value="MFS general substrate transporter like domains"/>
    <property type="match status" value="1"/>
</dbReference>
<feature type="transmembrane region" description="Helical" evidence="7">
    <location>
        <begin position="307"/>
        <end position="328"/>
    </location>
</feature>
<dbReference type="PANTHER" id="PTHR23511">
    <property type="entry name" value="SYNAPTIC VESICLE GLYCOPROTEIN 2"/>
    <property type="match status" value="1"/>
</dbReference>
<organism evidence="9 10">
    <name type="scientific">Diatraea saccharalis</name>
    <name type="common">sugarcane borer</name>
    <dbReference type="NCBI Taxonomy" id="40085"/>
    <lineage>
        <taxon>Eukaryota</taxon>
        <taxon>Metazoa</taxon>
        <taxon>Ecdysozoa</taxon>
        <taxon>Arthropoda</taxon>
        <taxon>Hexapoda</taxon>
        <taxon>Insecta</taxon>
        <taxon>Pterygota</taxon>
        <taxon>Neoptera</taxon>
        <taxon>Endopterygota</taxon>
        <taxon>Lepidoptera</taxon>
        <taxon>Glossata</taxon>
        <taxon>Ditrysia</taxon>
        <taxon>Pyraloidea</taxon>
        <taxon>Crambidae</taxon>
        <taxon>Crambinae</taxon>
        <taxon>Diatraea</taxon>
    </lineage>
</organism>
<feature type="transmembrane region" description="Helical" evidence="7">
    <location>
        <begin position="468"/>
        <end position="485"/>
    </location>
</feature>
<evidence type="ECO:0000256" key="5">
    <source>
        <dbReference type="ARBA" id="ARBA00022989"/>
    </source>
</evidence>
<dbReference type="InterPro" id="IPR036259">
    <property type="entry name" value="MFS_trans_sf"/>
</dbReference>
<keyword evidence="3" id="KW-0813">Transport</keyword>
<evidence type="ECO:0000313" key="9">
    <source>
        <dbReference type="EMBL" id="CAH0764157.1"/>
    </source>
</evidence>
<evidence type="ECO:0000256" key="3">
    <source>
        <dbReference type="ARBA" id="ARBA00022448"/>
    </source>
</evidence>
<comment type="similarity">
    <text evidence="2">Belongs to the major facilitator superfamily.</text>
</comment>
<evidence type="ECO:0000259" key="8">
    <source>
        <dbReference type="PROSITE" id="PS50850"/>
    </source>
</evidence>
<keyword evidence="5 7" id="KW-1133">Transmembrane helix</keyword>
<dbReference type="Proteomes" id="UP001153714">
    <property type="component" value="Chromosome 8"/>
</dbReference>
<dbReference type="Pfam" id="PF00083">
    <property type="entry name" value="Sugar_tr"/>
    <property type="match status" value="1"/>
</dbReference>
<evidence type="ECO:0000256" key="4">
    <source>
        <dbReference type="ARBA" id="ARBA00022692"/>
    </source>
</evidence>
<reference evidence="9" key="2">
    <citation type="submission" date="2022-10" db="EMBL/GenBank/DDBJ databases">
        <authorList>
            <consortium name="ENA_rothamsted_submissions"/>
            <consortium name="culmorum"/>
            <person name="King R."/>
        </authorList>
    </citation>
    <scope>NUCLEOTIDE SEQUENCE</scope>
</reference>
<feature type="transmembrane region" description="Helical" evidence="7">
    <location>
        <begin position="42"/>
        <end position="63"/>
    </location>
</feature>
<evidence type="ECO:0000256" key="1">
    <source>
        <dbReference type="ARBA" id="ARBA00004141"/>
    </source>
</evidence>
<evidence type="ECO:0000256" key="2">
    <source>
        <dbReference type="ARBA" id="ARBA00008335"/>
    </source>
</evidence>
<comment type="subcellular location">
    <subcellularLocation>
        <location evidence="1">Membrane</location>
        <topology evidence="1">Multi-pass membrane protein</topology>
    </subcellularLocation>
</comment>
<feature type="transmembrane region" description="Helical" evidence="7">
    <location>
        <begin position="209"/>
        <end position="228"/>
    </location>
</feature>
<evidence type="ECO:0000313" key="10">
    <source>
        <dbReference type="Proteomes" id="UP001153714"/>
    </source>
</evidence>
<dbReference type="InterPro" id="IPR020846">
    <property type="entry name" value="MFS_dom"/>
</dbReference>
<keyword evidence="4 7" id="KW-0812">Transmembrane</keyword>
<keyword evidence="6 7" id="KW-0472">Membrane</keyword>